<evidence type="ECO:0008006" key="5">
    <source>
        <dbReference type="Google" id="ProtNLM"/>
    </source>
</evidence>
<accession>A0A7S4EQM6</accession>
<reference evidence="4" key="1">
    <citation type="submission" date="2021-01" db="EMBL/GenBank/DDBJ databases">
        <authorList>
            <person name="Corre E."/>
            <person name="Pelletier E."/>
            <person name="Niang G."/>
            <person name="Scheremetjew M."/>
            <person name="Finn R."/>
            <person name="Kale V."/>
            <person name="Holt S."/>
            <person name="Cochrane G."/>
            <person name="Meng A."/>
            <person name="Brown T."/>
            <person name="Cohen L."/>
        </authorList>
    </citation>
    <scope>NUCLEOTIDE SEQUENCE</scope>
    <source>
        <strain evidence="4">10249 10 AB</strain>
    </source>
</reference>
<proteinExistence type="inferred from homology"/>
<organism evidence="4">
    <name type="scientific">Pseudo-nitzschia australis</name>
    <dbReference type="NCBI Taxonomy" id="44445"/>
    <lineage>
        <taxon>Eukaryota</taxon>
        <taxon>Sar</taxon>
        <taxon>Stramenopiles</taxon>
        <taxon>Ochrophyta</taxon>
        <taxon>Bacillariophyta</taxon>
        <taxon>Bacillariophyceae</taxon>
        <taxon>Bacillariophycidae</taxon>
        <taxon>Bacillariales</taxon>
        <taxon>Bacillariaceae</taxon>
        <taxon>Pseudo-nitzschia</taxon>
    </lineage>
</organism>
<feature type="domain" description="Protein root UVB sensitive/RUS" evidence="2">
    <location>
        <begin position="139"/>
        <end position="371"/>
    </location>
</feature>
<dbReference type="AlphaFoldDB" id="A0A7S4EQM6"/>
<evidence type="ECO:0000256" key="1">
    <source>
        <dbReference type="ARBA" id="ARBA00007558"/>
    </source>
</evidence>
<evidence type="ECO:0000313" key="4">
    <source>
        <dbReference type="EMBL" id="CAE0729454.1"/>
    </source>
</evidence>
<dbReference type="PANTHER" id="PTHR12770">
    <property type="entry name" value="RUS1 FAMILY PROTEIN C16ORF58"/>
    <property type="match status" value="1"/>
</dbReference>
<dbReference type="Pfam" id="PF04884">
    <property type="entry name" value="UVB_sens_prot"/>
    <property type="match status" value="1"/>
</dbReference>
<name>A0A7S4EQM6_9STRA</name>
<dbReference type="InterPro" id="IPR054549">
    <property type="entry name" value="UVB_sens_RUS_dom"/>
</dbReference>
<dbReference type="EMBL" id="HBIX01034082">
    <property type="protein sequence ID" value="CAE0729454.1"/>
    <property type="molecule type" value="Transcribed_RNA"/>
</dbReference>
<evidence type="ECO:0000259" key="3">
    <source>
        <dbReference type="Pfam" id="PF24160"/>
    </source>
</evidence>
<protein>
    <recommendedName>
        <fullName evidence="5">DUF647 domain-containing protein</fullName>
    </recommendedName>
</protein>
<comment type="similarity">
    <text evidence="1">Belongs to the RUS1 family.</text>
</comment>
<sequence length="579" mass="65401">MALKIFSVCTERLIHQLMLLFHVAVLLLVSDHHYFQAYAFPLHSHTRGVSISAGRPKSKLQRQQWHSFPPTAGFEPGLQPSKVRKSGYSLPPIADRNIELQTTEALVYDPKKDRFVRASSSQGLAALYSIDSTSDRFSTRLRRGIKHTFLPEGVNKSYFHFMRWRFLQRFINSNLHVLGTQSLIMGLGIKSAKTLGISAALTWVLKDALGKLTRLVWASRMGRRFDSDAKRWRFRASLVYALGNYLEIVTYINPSLFLLWATIANSCKQVAMLTSSATRTSLYNSFRDGKRENIADITAKGEAQIAIVDLIGIAFGVALSKFIGTSVKSVLSTYFILQILEIYCLYRQIQGVEYKVMNFERMTKVIESFLDGVDNRDCISTNSTNGDTRKNSTTTIPTPTVIAHEERIFLPPQHLRRRTLAFGSLGRTKLNPEELSNLMELFANERYMLVVGENTKNYHGRRGLFQKQSEEEKIQQSCHIVLHEEASNLDIVKSTLAVLTLRRKLLAASRTGSAAVSPRSSDCWDLLEEVRCSTDKLFPSLLKQLSVQGWASPVRSIFGRVSRRASWPLGHKSKSSPKS</sequence>
<dbReference type="InterPro" id="IPR006968">
    <property type="entry name" value="RUS_fam"/>
</dbReference>
<dbReference type="InterPro" id="IPR055412">
    <property type="entry name" value="UVB_sens_C"/>
</dbReference>
<feature type="domain" description="Root UVB sensitive protein C-terminal" evidence="3">
    <location>
        <begin position="476"/>
        <end position="551"/>
    </location>
</feature>
<gene>
    <name evidence="4" type="ORF">PAUS00366_LOCUS22239</name>
</gene>
<dbReference type="Pfam" id="PF24160">
    <property type="entry name" value="UVB_sens_C"/>
    <property type="match status" value="1"/>
</dbReference>
<dbReference type="PANTHER" id="PTHR12770:SF20">
    <property type="entry name" value="PROTEIN ROOT UVB SENSITIVE 6"/>
    <property type="match status" value="1"/>
</dbReference>
<evidence type="ECO:0000259" key="2">
    <source>
        <dbReference type="Pfam" id="PF04884"/>
    </source>
</evidence>